<dbReference type="GO" id="GO:0015267">
    <property type="term" value="F:channel activity"/>
    <property type="evidence" value="ECO:0007669"/>
    <property type="project" value="InterPro"/>
</dbReference>
<feature type="transmembrane region" description="Helical" evidence="7">
    <location>
        <begin position="45"/>
        <end position="66"/>
    </location>
</feature>
<name>A0A934UTX9_9MICO</name>
<keyword evidence="4 7" id="KW-1133">Transmembrane helix</keyword>
<dbReference type="Proteomes" id="UP000608530">
    <property type="component" value="Unassembled WGS sequence"/>
</dbReference>
<dbReference type="PROSITE" id="PS00221">
    <property type="entry name" value="MIP"/>
    <property type="match status" value="1"/>
</dbReference>
<dbReference type="PANTHER" id="PTHR45724">
    <property type="entry name" value="AQUAPORIN NIP2-1"/>
    <property type="match status" value="1"/>
</dbReference>
<keyword evidence="5 7" id="KW-0472">Membrane</keyword>
<organism evidence="8 9">
    <name type="scientific">Leucobacter chromiisoli</name>
    <dbReference type="NCBI Taxonomy" id="2796471"/>
    <lineage>
        <taxon>Bacteria</taxon>
        <taxon>Bacillati</taxon>
        <taxon>Actinomycetota</taxon>
        <taxon>Actinomycetes</taxon>
        <taxon>Micrococcales</taxon>
        <taxon>Microbacteriaceae</taxon>
        <taxon>Leucobacter</taxon>
    </lineage>
</organism>
<evidence type="ECO:0000313" key="8">
    <source>
        <dbReference type="EMBL" id="MBK0417618.1"/>
    </source>
</evidence>
<feature type="transmembrane region" description="Helical" evidence="7">
    <location>
        <begin position="210"/>
        <end position="231"/>
    </location>
</feature>
<evidence type="ECO:0000256" key="3">
    <source>
        <dbReference type="ARBA" id="ARBA00022692"/>
    </source>
</evidence>
<dbReference type="InterPro" id="IPR000425">
    <property type="entry name" value="MIP"/>
</dbReference>
<feature type="transmembrane region" description="Helical" evidence="7">
    <location>
        <begin position="12"/>
        <end position="33"/>
    </location>
</feature>
<gene>
    <name evidence="8" type="ORF">JD276_01020</name>
</gene>
<evidence type="ECO:0000256" key="5">
    <source>
        <dbReference type="ARBA" id="ARBA00023136"/>
    </source>
</evidence>
<dbReference type="RefSeq" id="WP_200112867.1">
    <property type="nucleotide sequence ID" value="NZ_JAEHOH010000001.1"/>
</dbReference>
<dbReference type="PRINTS" id="PR00783">
    <property type="entry name" value="MINTRINSICP"/>
</dbReference>
<keyword evidence="2 6" id="KW-0813">Transport</keyword>
<feature type="transmembrane region" description="Helical" evidence="7">
    <location>
        <begin position="93"/>
        <end position="112"/>
    </location>
</feature>
<evidence type="ECO:0000256" key="4">
    <source>
        <dbReference type="ARBA" id="ARBA00022989"/>
    </source>
</evidence>
<evidence type="ECO:0000256" key="7">
    <source>
        <dbReference type="SAM" id="Phobius"/>
    </source>
</evidence>
<comment type="subcellular location">
    <subcellularLocation>
        <location evidence="1">Membrane</location>
        <topology evidence="1">Multi-pass membrane protein</topology>
    </subcellularLocation>
</comment>
<feature type="transmembrane region" description="Helical" evidence="7">
    <location>
        <begin position="166"/>
        <end position="186"/>
    </location>
</feature>
<evidence type="ECO:0000256" key="6">
    <source>
        <dbReference type="RuleBase" id="RU000477"/>
    </source>
</evidence>
<dbReference type="SUPFAM" id="SSF81338">
    <property type="entry name" value="Aquaporin-like"/>
    <property type="match status" value="1"/>
</dbReference>
<dbReference type="InterPro" id="IPR034294">
    <property type="entry name" value="Aquaporin_transptr"/>
</dbReference>
<keyword evidence="3 6" id="KW-0812">Transmembrane</keyword>
<comment type="similarity">
    <text evidence="6">Belongs to the MIP/aquaporin (TC 1.A.8) family.</text>
</comment>
<keyword evidence="9" id="KW-1185">Reference proteome</keyword>
<accession>A0A934UTX9</accession>
<dbReference type="PANTHER" id="PTHR45724:SF13">
    <property type="entry name" value="AQUAPORIN NIP1-1-RELATED"/>
    <property type="match status" value="1"/>
</dbReference>
<proteinExistence type="inferred from homology"/>
<dbReference type="GO" id="GO:0016020">
    <property type="term" value="C:membrane"/>
    <property type="evidence" value="ECO:0007669"/>
    <property type="project" value="UniProtKB-SubCell"/>
</dbReference>
<evidence type="ECO:0000256" key="1">
    <source>
        <dbReference type="ARBA" id="ARBA00004141"/>
    </source>
</evidence>
<protein>
    <submittedName>
        <fullName evidence="8">Aquaporin family protein</fullName>
    </submittedName>
</protein>
<dbReference type="EMBL" id="JAEHOH010000001">
    <property type="protein sequence ID" value="MBK0417618.1"/>
    <property type="molecule type" value="Genomic_DNA"/>
</dbReference>
<dbReference type="InterPro" id="IPR023271">
    <property type="entry name" value="Aquaporin-like"/>
</dbReference>
<sequence length="242" mass="25113">MNEYRTWQRLLSEFVGTALLVFVGVGSVPALAIARAGEPFTGAELGIIALAFGTIVMAVVYVFGYISGAHINPAVTVALAATRKFPWREVPGYVLAQVLGATIGAFAIVAALGRVASDEGLGIAASSAEIPFWQMFAAEAIGTFVLVLVVFGLIHRRAAPGMAGIAIGFTVFAVIVTIGAVTGGSINPARNTGPMLVQTLLGGEVAWEQWPVYVIAQLVGGVVAGALFAALSRTPSDREERV</sequence>
<evidence type="ECO:0000313" key="9">
    <source>
        <dbReference type="Proteomes" id="UP000608530"/>
    </source>
</evidence>
<evidence type="ECO:0000256" key="2">
    <source>
        <dbReference type="ARBA" id="ARBA00022448"/>
    </source>
</evidence>
<feature type="transmembrane region" description="Helical" evidence="7">
    <location>
        <begin position="132"/>
        <end position="154"/>
    </location>
</feature>
<dbReference type="InterPro" id="IPR022357">
    <property type="entry name" value="MIP_CS"/>
</dbReference>
<dbReference type="Gene3D" id="1.20.1080.10">
    <property type="entry name" value="Glycerol uptake facilitator protein"/>
    <property type="match status" value="1"/>
</dbReference>
<dbReference type="Pfam" id="PF00230">
    <property type="entry name" value="MIP"/>
    <property type="match status" value="1"/>
</dbReference>
<reference evidence="8" key="1">
    <citation type="submission" date="2020-12" db="EMBL/GenBank/DDBJ databases">
        <title>Leucobacter sp. CAS1, isolated from Chromium sludge.</title>
        <authorList>
            <person name="Xu Z."/>
        </authorList>
    </citation>
    <scope>NUCLEOTIDE SEQUENCE</scope>
    <source>
        <strain evidence="8">CSA1</strain>
    </source>
</reference>
<comment type="caution">
    <text evidence="8">The sequence shown here is derived from an EMBL/GenBank/DDBJ whole genome shotgun (WGS) entry which is preliminary data.</text>
</comment>
<dbReference type="AlphaFoldDB" id="A0A934UTX9"/>